<evidence type="ECO:0000313" key="6">
    <source>
        <dbReference type="Proteomes" id="UP000052257"/>
    </source>
</evidence>
<evidence type="ECO:0000259" key="2">
    <source>
        <dbReference type="Pfam" id="PF09335"/>
    </source>
</evidence>
<keyword evidence="1" id="KW-0812">Transmembrane</keyword>
<accession>A0A0S4SV77</accession>
<feature type="transmembrane region" description="Helical" evidence="1">
    <location>
        <begin position="162"/>
        <end position="181"/>
    </location>
</feature>
<feature type="transmembrane region" description="Helical" evidence="1">
    <location>
        <begin position="40"/>
        <end position="63"/>
    </location>
</feature>
<dbReference type="InterPro" id="IPR051311">
    <property type="entry name" value="DedA_domain"/>
</dbReference>
<keyword evidence="1" id="KW-1133">Transmembrane helix</keyword>
<dbReference type="RefSeq" id="WP_059427774.1">
    <property type="nucleotide sequence ID" value="NZ_FAUT01000005.1"/>
</dbReference>
<accession>A0A9W5AV47</accession>
<keyword evidence="1" id="KW-0472">Membrane</keyword>
<feature type="domain" description="VTT" evidence="2">
    <location>
        <begin position="25"/>
        <end position="138"/>
    </location>
</feature>
<proteinExistence type="predicted"/>
<gene>
    <name evidence="4" type="primary">yohD_2</name>
    <name evidence="4" type="ORF">ERS686654_02109</name>
    <name evidence="3" type="ORF">ERS739220_01994</name>
</gene>
<protein>
    <submittedName>
        <fullName evidence="4">Integral membrane protein</fullName>
    </submittedName>
</protein>
<sequence>MQDMLNSLSTYGYIILFFYSLGGGMVAIIAAGLLSYIGKLDLWVCISIAAIANFIGDIILFYLGRYNKSSILPYFKSHKRKLALAQILFKRYGDKIIFIKKYIYGLKTLVPIAIGITKYSMNKFIVINAICSVVWAVSLGILSYKAGDFLQKIMNYFGDNTFIIPVMMVALLVLIWFYFSLATKKVR</sequence>
<dbReference type="GO" id="GO:0005886">
    <property type="term" value="C:plasma membrane"/>
    <property type="evidence" value="ECO:0007669"/>
    <property type="project" value="TreeGrafter"/>
</dbReference>
<dbReference type="AlphaFoldDB" id="A0A0S4SV77"/>
<keyword evidence="5" id="KW-1185">Reference proteome</keyword>
<evidence type="ECO:0000256" key="1">
    <source>
        <dbReference type="SAM" id="Phobius"/>
    </source>
</evidence>
<dbReference type="Pfam" id="PF09335">
    <property type="entry name" value="VTT_dom"/>
    <property type="match status" value="1"/>
</dbReference>
<name>A0A0S4SV77_CAMHY</name>
<dbReference type="PANTHER" id="PTHR42709:SF2">
    <property type="entry name" value="INNER MEMBRANE PROTEIN YOHD"/>
    <property type="match status" value="1"/>
</dbReference>
<evidence type="ECO:0000313" key="4">
    <source>
        <dbReference type="EMBL" id="CUU90412.1"/>
    </source>
</evidence>
<comment type="caution">
    <text evidence="4">The sequence shown here is derived from an EMBL/GenBank/DDBJ whole genome shotgun (WGS) entry which is preliminary data.</text>
</comment>
<reference evidence="5 6" key="1">
    <citation type="submission" date="2015-11" db="EMBL/GenBank/DDBJ databases">
        <authorList>
            <consortium name="Pathogen Informatics"/>
        </authorList>
    </citation>
    <scope>NUCLEOTIDE SEQUENCE [LARGE SCALE GENOMIC DNA]</scope>
    <source>
        <strain evidence="4 5">006A-0059</strain>
        <strain evidence="3 6">006A-0191</strain>
    </source>
</reference>
<evidence type="ECO:0000313" key="3">
    <source>
        <dbReference type="EMBL" id="CUU89308.1"/>
    </source>
</evidence>
<organism evidence="4 5">
    <name type="scientific">Campylobacter hyointestinalis subsp. hyointestinalis</name>
    <dbReference type="NCBI Taxonomy" id="91352"/>
    <lineage>
        <taxon>Bacteria</taxon>
        <taxon>Pseudomonadati</taxon>
        <taxon>Campylobacterota</taxon>
        <taxon>Epsilonproteobacteria</taxon>
        <taxon>Campylobacterales</taxon>
        <taxon>Campylobacteraceae</taxon>
        <taxon>Campylobacter</taxon>
    </lineage>
</organism>
<dbReference type="Proteomes" id="UP000052257">
    <property type="component" value="Unassembled WGS sequence"/>
</dbReference>
<dbReference type="PANTHER" id="PTHR42709">
    <property type="entry name" value="ALKALINE PHOSPHATASE LIKE PROTEIN"/>
    <property type="match status" value="1"/>
</dbReference>
<dbReference type="InterPro" id="IPR032816">
    <property type="entry name" value="VTT_dom"/>
</dbReference>
<dbReference type="GeneID" id="29474151"/>
<feature type="transmembrane region" description="Helical" evidence="1">
    <location>
        <begin position="124"/>
        <end position="142"/>
    </location>
</feature>
<feature type="transmembrane region" description="Helical" evidence="1">
    <location>
        <begin position="12"/>
        <end position="34"/>
    </location>
</feature>
<dbReference type="EMBL" id="FAVB01000009">
    <property type="protein sequence ID" value="CUU90412.1"/>
    <property type="molecule type" value="Genomic_DNA"/>
</dbReference>
<dbReference type="Proteomes" id="UP000052237">
    <property type="component" value="Unassembled WGS sequence"/>
</dbReference>
<dbReference type="EMBL" id="FAUW01000005">
    <property type="protein sequence ID" value="CUU89308.1"/>
    <property type="molecule type" value="Genomic_DNA"/>
</dbReference>
<evidence type="ECO:0000313" key="5">
    <source>
        <dbReference type="Proteomes" id="UP000052237"/>
    </source>
</evidence>